<dbReference type="PROSITE" id="PS50041">
    <property type="entry name" value="C_TYPE_LECTIN_2"/>
    <property type="match status" value="1"/>
</dbReference>
<dbReference type="InterPro" id="IPR016187">
    <property type="entry name" value="CTDL_fold"/>
</dbReference>
<dbReference type="InterPro" id="IPR050111">
    <property type="entry name" value="C-type_lectin/snaclec_domain"/>
</dbReference>
<organism evidence="3 4">
    <name type="scientific">Meganyctiphanes norvegica</name>
    <name type="common">Northern krill</name>
    <name type="synonym">Thysanopoda norvegica</name>
    <dbReference type="NCBI Taxonomy" id="48144"/>
    <lineage>
        <taxon>Eukaryota</taxon>
        <taxon>Metazoa</taxon>
        <taxon>Ecdysozoa</taxon>
        <taxon>Arthropoda</taxon>
        <taxon>Crustacea</taxon>
        <taxon>Multicrustacea</taxon>
        <taxon>Malacostraca</taxon>
        <taxon>Eumalacostraca</taxon>
        <taxon>Eucarida</taxon>
        <taxon>Euphausiacea</taxon>
        <taxon>Euphausiidae</taxon>
        <taxon>Meganyctiphanes</taxon>
    </lineage>
</organism>
<dbReference type="InterPro" id="IPR001304">
    <property type="entry name" value="C-type_lectin-like"/>
</dbReference>
<evidence type="ECO:0000313" key="3">
    <source>
        <dbReference type="EMBL" id="CAL4217087.1"/>
    </source>
</evidence>
<dbReference type="EMBL" id="CAXKWB010092495">
    <property type="protein sequence ID" value="CAL4217087.1"/>
    <property type="molecule type" value="Genomic_DNA"/>
</dbReference>
<dbReference type="Gene3D" id="3.10.100.10">
    <property type="entry name" value="Mannose-Binding Protein A, subunit A"/>
    <property type="match status" value="1"/>
</dbReference>
<dbReference type="AlphaFoldDB" id="A0AAV2SNG6"/>
<dbReference type="Pfam" id="PF00059">
    <property type="entry name" value="Lectin_C"/>
    <property type="match status" value="1"/>
</dbReference>
<accession>A0AAV2SNG6</accession>
<evidence type="ECO:0000313" key="4">
    <source>
        <dbReference type="Proteomes" id="UP001497623"/>
    </source>
</evidence>
<dbReference type="SMART" id="SM00034">
    <property type="entry name" value="CLECT"/>
    <property type="match status" value="1"/>
</dbReference>
<protein>
    <recommendedName>
        <fullName evidence="2">C-type lectin domain-containing protein</fullName>
    </recommendedName>
</protein>
<feature type="chain" id="PRO_5043830906" description="C-type lectin domain-containing protein" evidence="1">
    <location>
        <begin position="25"/>
        <end position="240"/>
    </location>
</feature>
<proteinExistence type="predicted"/>
<dbReference type="CDD" id="cd00037">
    <property type="entry name" value="CLECT"/>
    <property type="match status" value="1"/>
</dbReference>
<dbReference type="SUPFAM" id="SSF56436">
    <property type="entry name" value="C-type lectin-like"/>
    <property type="match status" value="1"/>
</dbReference>
<sequence>MVQTWLQLAVLIMALSITSRTVQAGFLGPFGNIWNDGQCKNIGSFQDKSLDECKSTCEGTPGCTAINFKDSPEAICVLRGCPVPVPPPQLNVTNFQGYSLITVECPSTFTMIGSQCLKVALGSIWEGWTWHQARDQCKQLGANLAQLEDTTDLLDHITSLGKGDWRFWVGAEWVNREKGFRWIKSDKNVSNWEDAKPNNGVLLNNMFIRDEHCVEIQAWNGRYNDEVCKTLRSYVCEYGQ</sequence>
<dbReference type="InterPro" id="IPR016186">
    <property type="entry name" value="C-type_lectin-like/link_sf"/>
</dbReference>
<evidence type="ECO:0000256" key="1">
    <source>
        <dbReference type="SAM" id="SignalP"/>
    </source>
</evidence>
<feature type="signal peptide" evidence="1">
    <location>
        <begin position="1"/>
        <end position="24"/>
    </location>
</feature>
<comment type="caution">
    <text evidence="3">The sequence shown here is derived from an EMBL/GenBank/DDBJ whole genome shotgun (WGS) entry which is preliminary data.</text>
</comment>
<reference evidence="3 4" key="1">
    <citation type="submission" date="2024-05" db="EMBL/GenBank/DDBJ databases">
        <authorList>
            <person name="Wallberg A."/>
        </authorList>
    </citation>
    <scope>NUCLEOTIDE SEQUENCE [LARGE SCALE GENOMIC DNA]</scope>
</reference>
<name>A0AAV2SNG6_MEGNR</name>
<feature type="domain" description="C-type lectin" evidence="2">
    <location>
        <begin position="112"/>
        <end position="237"/>
    </location>
</feature>
<keyword evidence="4" id="KW-1185">Reference proteome</keyword>
<keyword evidence="1" id="KW-0732">Signal</keyword>
<evidence type="ECO:0000259" key="2">
    <source>
        <dbReference type="PROSITE" id="PS50041"/>
    </source>
</evidence>
<dbReference type="PANTHER" id="PTHR22803">
    <property type="entry name" value="MANNOSE, PHOSPHOLIPASE, LECTIN RECEPTOR RELATED"/>
    <property type="match status" value="1"/>
</dbReference>
<gene>
    <name evidence="3" type="ORF">MNOR_LOCUS38798</name>
</gene>
<dbReference type="Proteomes" id="UP001497623">
    <property type="component" value="Unassembled WGS sequence"/>
</dbReference>